<comment type="caution">
    <text evidence="2">The sequence shown here is derived from an EMBL/GenBank/DDBJ whole genome shotgun (WGS) entry which is preliminary data.</text>
</comment>
<organism evidence="2 3">
    <name type="scientific">Cereibacter sphaeroides</name>
    <name type="common">Rhodobacter sphaeroides</name>
    <dbReference type="NCBI Taxonomy" id="1063"/>
    <lineage>
        <taxon>Bacteria</taxon>
        <taxon>Pseudomonadati</taxon>
        <taxon>Pseudomonadota</taxon>
        <taxon>Alphaproteobacteria</taxon>
        <taxon>Rhodobacterales</taxon>
        <taxon>Paracoccaceae</taxon>
        <taxon>Cereibacter</taxon>
    </lineage>
</organism>
<protein>
    <submittedName>
        <fullName evidence="2">Polymer-forming cytoskeletal protein</fullName>
    </submittedName>
</protein>
<dbReference type="EMBL" id="QWGP01000011">
    <property type="protein sequence ID" value="RHZ94713.1"/>
    <property type="molecule type" value="Genomic_DNA"/>
</dbReference>
<gene>
    <name evidence="2" type="ORF">D1114_11635</name>
</gene>
<evidence type="ECO:0000256" key="1">
    <source>
        <dbReference type="ARBA" id="ARBA00044755"/>
    </source>
</evidence>
<evidence type="ECO:0000313" key="2">
    <source>
        <dbReference type="EMBL" id="RHZ94713.1"/>
    </source>
</evidence>
<dbReference type="PANTHER" id="PTHR35024">
    <property type="entry name" value="HYPOTHETICAL CYTOSOLIC PROTEIN"/>
    <property type="match status" value="1"/>
</dbReference>
<dbReference type="PANTHER" id="PTHR35024:SF4">
    <property type="entry name" value="POLYMER-FORMING CYTOSKELETAL PROTEIN"/>
    <property type="match status" value="1"/>
</dbReference>
<dbReference type="RefSeq" id="WP_119000248.1">
    <property type="nucleotide sequence ID" value="NZ_QWGP01000011.1"/>
</dbReference>
<proteinExistence type="inferred from homology"/>
<name>A0AAX1UKD7_CERSP</name>
<accession>A0AAX1UKD7</accession>
<evidence type="ECO:0000313" key="3">
    <source>
        <dbReference type="Proteomes" id="UP000266305"/>
    </source>
</evidence>
<dbReference type="Proteomes" id="UP000266305">
    <property type="component" value="Unassembled WGS sequence"/>
</dbReference>
<reference evidence="2 3" key="1">
    <citation type="submission" date="2018-08" db="EMBL/GenBank/DDBJ databases">
        <title>Draft genome sequence of Rhodobacter sphaeroides FY.</title>
        <authorList>
            <person name="Rayyan A."/>
            <person name="Meyer T.E."/>
            <person name="Kyndt J.A."/>
        </authorList>
    </citation>
    <scope>NUCLEOTIDE SEQUENCE [LARGE SCALE GENOMIC DNA]</scope>
    <source>
        <strain evidence="2 3">FY</strain>
    </source>
</reference>
<dbReference type="AlphaFoldDB" id="A0AAX1UKD7"/>
<dbReference type="InterPro" id="IPR007607">
    <property type="entry name" value="BacA/B"/>
</dbReference>
<comment type="similarity">
    <text evidence="1">Belongs to the bactofilin family.</text>
</comment>
<dbReference type="Pfam" id="PF04519">
    <property type="entry name" value="Bactofilin"/>
    <property type="match status" value="1"/>
</dbReference>
<sequence length="120" mass="12280">MKTPNGQTASWPAPAAPDMRRSVVAPDLVVEGEMTSAGPVDVQGTVVGGVEAPEVVVAEAGRIEGSVTAHDLAVLGRTSGSVSARQVRLGPSAVVQAHVLHERIAIEAGAELDGRLQRKA</sequence>